<dbReference type="SUPFAM" id="SSF52418">
    <property type="entry name" value="Nucleoside phosphorylase/phosphoribosyltransferase catalytic domain"/>
    <property type="match status" value="1"/>
</dbReference>
<dbReference type="Proteomes" id="UP000197468">
    <property type="component" value="Unassembled WGS sequence"/>
</dbReference>
<dbReference type="EMBL" id="NIOF01000001">
    <property type="protein sequence ID" value="OWQ93467.1"/>
    <property type="molecule type" value="Genomic_DNA"/>
</dbReference>
<dbReference type="GO" id="GO:0003677">
    <property type="term" value="F:DNA binding"/>
    <property type="evidence" value="ECO:0007669"/>
    <property type="project" value="UniProtKB-KW"/>
</dbReference>
<reference evidence="4 5" key="1">
    <citation type="journal article" date="2008" name="Int. J. Syst. Evol. Microbiol.">
        <title>Description of Roseateles aquatilis sp. nov. and Roseateles terrae sp. nov., in the class Betaproteobacteria, and emended description of the genus Roseateles.</title>
        <authorList>
            <person name="Gomila M."/>
            <person name="Bowien B."/>
            <person name="Falsen E."/>
            <person name="Moore E.R."/>
            <person name="Lalucat J."/>
        </authorList>
    </citation>
    <scope>NUCLEOTIDE SEQUENCE [LARGE SCALE GENOMIC DNA]</scope>
    <source>
        <strain evidence="4 5">CCUG 48205</strain>
    </source>
</reference>
<protein>
    <submittedName>
        <fullName evidence="4">DNA-binding protein YbiB</fullName>
    </submittedName>
</protein>
<dbReference type="GO" id="GO:0005829">
    <property type="term" value="C:cytosol"/>
    <property type="evidence" value="ECO:0007669"/>
    <property type="project" value="TreeGrafter"/>
</dbReference>
<gene>
    <name evidence="4" type="ORF">CDN99_03060</name>
</gene>
<comment type="caution">
    <text evidence="4">The sequence shown here is derived from an EMBL/GenBank/DDBJ whole genome shotgun (WGS) entry which is preliminary data.</text>
</comment>
<evidence type="ECO:0000259" key="3">
    <source>
        <dbReference type="Pfam" id="PF02885"/>
    </source>
</evidence>
<dbReference type="PANTHER" id="PTHR43285">
    <property type="entry name" value="ANTHRANILATE PHOSPHORIBOSYLTRANSFERASE"/>
    <property type="match status" value="1"/>
</dbReference>
<evidence type="ECO:0000313" key="5">
    <source>
        <dbReference type="Proteomes" id="UP000197468"/>
    </source>
</evidence>
<dbReference type="OrthoDB" id="9768896at2"/>
<name>A0A246JLI6_9BURK</name>
<dbReference type="RefSeq" id="WP_088382612.1">
    <property type="nucleotide sequence ID" value="NZ_NIOF01000001.1"/>
</dbReference>
<dbReference type="Gene3D" id="3.40.1030.10">
    <property type="entry name" value="Nucleoside phosphorylase/phosphoribosyltransferase catalytic domain"/>
    <property type="match status" value="1"/>
</dbReference>
<keyword evidence="4" id="KW-0238">DNA-binding</keyword>
<organism evidence="4 5">
    <name type="scientific">Roseateles aquatilis</name>
    <dbReference type="NCBI Taxonomy" id="431061"/>
    <lineage>
        <taxon>Bacteria</taxon>
        <taxon>Pseudomonadati</taxon>
        <taxon>Pseudomonadota</taxon>
        <taxon>Betaproteobacteria</taxon>
        <taxon>Burkholderiales</taxon>
        <taxon>Sphaerotilaceae</taxon>
        <taxon>Roseateles</taxon>
    </lineage>
</organism>
<proteinExistence type="predicted"/>
<dbReference type="InterPro" id="IPR036320">
    <property type="entry name" value="Glycosyl_Trfase_fam3_N_dom_sf"/>
</dbReference>
<dbReference type="InterPro" id="IPR017459">
    <property type="entry name" value="Glycosyl_Trfase_fam3_N_dom"/>
</dbReference>
<keyword evidence="5" id="KW-1185">Reference proteome</keyword>
<evidence type="ECO:0000256" key="1">
    <source>
        <dbReference type="ARBA" id="ARBA00022676"/>
    </source>
</evidence>
<dbReference type="GO" id="GO:0000162">
    <property type="term" value="P:L-tryptophan biosynthetic process"/>
    <property type="evidence" value="ECO:0007669"/>
    <property type="project" value="InterPro"/>
</dbReference>
<evidence type="ECO:0000313" key="4">
    <source>
        <dbReference type="EMBL" id="OWQ93467.1"/>
    </source>
</evidence>
<sequence>MDYAPLIKEIGRGARGARDLTREQARALFGALLDGSVPDLERGAILIAMRIKGESQDELLGFVEAMQAGAARVAPPPDAPRTVVLPTFNGARKQANLMPLVALLLAREGIPVLIHGRHDFDSRVSPFELFDALGLPVATDTADAARRLAADRLAILPTAALHPGLDAMMALRPRLGLRNSSHSIAKLLDPLPGRSVRVVAVTHPEYVDSMGQALPVLSADGGRALLMRASEGEAYLHLRRKAHLQGFADGQATDLNPAINEDLDWPLSAACDPVENAVHIRALLSGAESLPPRIQDQLRALRTLSIG</sequence>
<dbReference type="NCBIfam" id="NF006005">
    <property type="entry name" value="PRK08136.1"/>
    <property type="match status" value="1"/>
</dbReference>
<keyword evidence="2" id="KW-0808">Transferase</keyword>
<dbReference type="Pfam" id="PF02885">
    <property type="entry name" value="Glycos_trans_3N"/>
    <property type="match status" value="1"/>
</dbReference>
<keyword evidence="1" id="KW-0328">Glycosyltransferase</keyword>
<dbReference type="InterPro" id="IPR005940">
    <property type="entry name" value="Anthranilate_Pribosyl_Tfrase"/>
</dbReference>
<evidence type="ECO:0000256" key="2">
    <source>
        <dbReference type="ARBA" id="ARBA00022679"/>
    </source>
</evidence>
<dbReference type="GO" id="GO:0004048">
    <property type="term" value="F:anthranilate phosphoribosyltransferase activity"/>
    <property type="evidence" value="ECO:0007669"/>
    <property type="project" value="InterPro"/>
</dbReference>
<dbReference type="PANTHER" id="PTHR43285:SF4">
    <property type="entry name" value="TRANSFERASE"/>
    <property type="match status" value="1"/>
</dbReference>
<dbReference type="AlphaFoldDB" id="A0A246JLI6"/>
<dbReference type="SUPFAM" id="SSF47648">
    <property type="entry name" value="Nucleoside phosphorylase/phosphoribosyltransferase N-terminal domain"/>
    <property type="match status" value="1"/>
</dbReference>
<accession>A0A246JLI6</accession>
<dbReference type="Gene3D" id="1.20.970.10">
    <property type="entry name" value="Transferase, Pyrimidine Nucleoside Phosphorylase, Chain C"/>
    <property type="match status" value="1"/>
</dbReference>
<feature type="domain" description="Glycosyl transferase family 3 N-terminal" evidence="3">
    <location>
        <begin position="5"/>
        <end position="68"/>
    </location>
</feature>
<dbReference type="InterPro" id="IPR035902">
    <property type="entry name" value="Nuc_phospho_transferase"/>
</dbReference>